<gene>
    <name evidence="1" type="ORF">Gogos_020901</name>
</gene>
<accession>A0A7J9D070</accession>
<comment type="caution">
    <text evidence="1">The sequence shown here is derived from an EMBL/GenBank/DDBJ whole genome shotgun (WGS) entry which is preliminary data.</text>
</comment>
<proteinExistence type="predicted"/>
<dbReference type="AlphaFoldDB" id="A0A7J9D070"/>
<evidence type="ECO:0008006" key="3">
    <source>
        <dbReference type="Google" id="ProtNLM"/>
    </source>
</evidence>
<keyword evidence="2" id="KW-1185">Reference proteome</keyword>
<reference evidence="1 2" key="1">
    <citation type="journal article" date="2019" name="Genome Biol. Evol.">
        <title>Insights into the evolution of the New World diploid cottons (Gossypium, subgenus Houzingenia) based on genome sequencing.</title>
        <authorList>
            <person name="Grover C.E."/>
            <person name="Arick M.A. 2nd"/>
            <person name="Thrash A."/>
            <person name="Conover J.L."/>
            <person name="Sanders W.S."/>
            <person name="Peterson D.G."/>
            <person name="Frelichowski J.E."/>
            <person name="Scheffler J.A."/>
            <person name="Scheffler B.E."/>
            <person name="Wendel J.F."/>
        </authorList>
    </citation>
    <scope>NUCLEOTIDE SEQUENCE [LARGE SCALE GENOMIC DNA]</scope>
    <source>
        <strain evidence="1">5</strain>
        <tissue evidence="1">Leaf</tissue>
    </source>
</reference>
<dbReference type="EMBL" id="JABEZY010259471">
    <property type="protein sequence ID" value="MBA0754051.1"/>
    <property type="molecule type" value="Genomic_DNA"/>
</dbReference>
<dbReference type="Proteomes" id="UP000593579">
    <property type="component" value="Unassembled WGS sequence"/>
</dbReference>
<evidence type="ECO:0000313" key="2">
    <source>
        <dbReference type="Proteomes" id="UP000593579"/>
    </source>
</evidence>
<evidence type="ECO:0000313" key="1">
    <source>
        <dbReference type="EMBL" id="MBA0754051.1"/>
    </source>
</evidence>
<organism evidence="1 2">
    <name type="scientific">Gossypium gossypioides</name>
    <name type="common">Mexican cotton</name>
    <name type="synonym">Selera gossypioides</name>
    <dbReference type="NCBI Taxonomy" id="34282"/>
    <lineage>
        <taxon>Eukaryota</taxon>
        <taxon>Viridiplantae</taxon>
        <taxon>Streptophyta</taxon>
        <taxon>Embryophyta</taxon>
        <taxon>Tracheophyta</taxon>
        <taxon>Spermatophyta</taxon>
        <taxon>Magnoliopsida</taxon>
        <taxon>eudicotyledons</taxon>
        <taxon>Gunneridae</taxon>
        <taxon>Pentapetalae</taxon>
        <taxon>rosids</taxon>
        <taxon>malvids</taxon>
        <taxon>Malvales</taxon>
        <taxon>Malvaceae</taxon>
        <taxon>Malvoideae</taxon>
        <taxon>Gossypium</taxon>
    </lineage>
</organism>
<protein>
    <recommendedName>
        <fullName evidence="3">RNase H type-1 domain-containing protein</fullName>
    </recommendedName>
</protein>
<sequence length="115" mass="13406">MEEDAKMTWDRAAALNRDFRIFNLLDRPMIPKPIVERDWQKAESGVIKINFDATIHERMVCYGLVARDADGFVHRGHVGMTNKVSSIDIVNRFNSRREDLTLMGHHLKEIWKLTV</sequence>
<dbReference type="OrthoDB" id="977403at2759"/>
<feature type="non-terminal residue" evidence="1">
    <location>
        <position position="1"/>
    </location>
</feature>
<name>A0A7J9D070_GOSGO</name>